<protein>
    <submittedName>
        <fullName evidence="1">Uncharacterized protein</fullName>
    </submittedName>
</protein>
<reference evidence="1" key="2">
    <citation type="submission" date="2018-04" db="EMBL/GenBank/DDBJ databases">
        <title>OnivRS2 (Oryza nivara Reference Sequence Version 2).</title>
        <authorList>
            <person name="Zhang J."/>
            <person name="Kudrna D."/>
            <person name="Lee S."/>
            <person name="Talag J."/>
            <person name="Rajasekar S."/>
            <person name="Welchert J."/>
            <person name="Hsing Y.-I."/>
            <person name="Wing R.A."/>
        </authorList>
    </citation>
    <scope>NUCLEOTIDE SEQUENCE [LARGE SCALE GENOMIC DNA]</scope>
    <source>
        <strain evidence="1">SL10</strain>
    </source>
</reference>
<dbReference type="HOGENOM" id="CLU_2945689_0_0_1"/>
<name>A0A0E0GU34_ORYNI</name>
<evidence type="ECO:0000313" key="2">
    <source>
        <dbReference type="Proteomes" id="UP000006591"/>
    </source>
</evidence>
<dbReference type="EnsemblPlants" id="ONIVA03G36440.1">
    <property type="protein sequence ID" value="ONIVA03G36440.1"/>
    <property type="gene ID" value="ONIVA03G36440"/>
</dbReference>
<sequence>MMPTRRTCLQHCPGINFQHDQRVPRGRQTHCLQYGASTDMRSIEKFMWLLEVLYKEEGNQ</sequence>
<accession>A0A0E0GU34</accession>
<dbReference type="Proteomes" id="UP000006591">
    <property type="component" value="Chromosome 3"/>
</dbReference>
<organism evidence="1">
    <name type="scientific">Oryza nivara</name>
    <name type="common">Indian wild rice</name>
    <name type="synonym">Oryza sativa f. spontanea</name>
    <dbReference type="NCBI Taxonomy" id="4536"/>
    <lineage>
        <taxon>Eukaryota</taxon>
        <taxon>Viridiplantae</taxon>
        <taxon>Streptophyta</taxon>
        <taxon>Embryophyta</taxon>
        <taxon>Tracheophyta</taxon>
        <taxon>Spermatophyta</taxon>
        <taxon>Magnoliopsida</taxon>
        <taxon>Liliopsida</taxon>
        <taxon>Poales</taxon>
        <taxon>Poaceae</taxon>
        <taxon>BOP clade</taxon>
        <taxon>Oryzoideae</taxon>
        <taxon>Oryzeae</taxon>
        <taxon>Oryzinae</taxon>
        <taxon>Oryza</taxon>
    </lineage>
</organism>
<dbReference type="Gramene" id="ONIVA03G36440.1">
    <property type="protein sequence ID" value="ONIVA03G36440.1"/>
    <property type="gene ID" value="ONIVA03G36440"/>
</dbReference>
<dbReference type="AlphaFoldDB" id="A0A0E0GU34"/>
<reference evidence="1" key="1">
    <citation type="submission" date="2015-04" db="UniProtKB">
        <authorList>
            <consortium name="EnsemblPlants"/>
        </authorList>
    </citation>
    <scope>IDENTIFICATION</scope>
    <source>
        <strain evidence="1">SL10</strain>
    </source>
</reference>
<proteinExistence type="predicted"/>
<keyword evidence="2" id="KW-1185">Reference proteome</keyword>
<evidence type="ECO:0000313" key="1">
    <source>
        <dbReference type="EnsemblPlants" id="ONIVA03G36440.1"/>
    </source>
</evidence>